<dbReference type="eggNOG" id="KOG0017">
    <property type="taxonomic scope" value="Eukaryota"/>
</dbReference>
<dbReference type="Gene3D" id="2.40.70.10">
    <property type="entry name" value="Acid Proteases"/>
    <property type="match status" value="1"/>
</dbReference>
<reference evidence="2" key="1">
    <citation type="journal article" date="2013" name="Genome Biol.">
        <title>Reference genomes and transcriptomes of Nicotiana sylvestris and Nicotiana tomentosiformis.</title>
        <authorList>
            <person name="Sierro N."/>
            <person name="Battey J.N."/>
            <person name="Ouadi S."/>
            <person name="Bovet L."/>
            <person name="Goepfert S."/>
            <person name="Bakaher N."/>
            <person name="Peitsch M.C."/>
            <person name="Ivanov N.V."/>
        </authorList>
    </citation>
    <scope>NUCLEOTIDE SEQUENCE [LARGE SCALE GENOMIC DNA]</scope>
</reference>
<feature type="region of interest" description="Disordered" evidence="1">
    <location>
        <begin position="104"/>
        <end position="172"/>
    </location>
</feature>
<accession>A0A1U7WR27</accession>
<keyword evidence="2" id="KW-1185">Reference proteome</keyword>
<evidence type="ECO:0000313" key="2">
    <source>
        <dbReference type="Proteomes" id="UP000189701"/>
    </source>
</evidence>
<dbReference type="PANTHER" id="PTHR33067:SF9">
    <property type="entry name" value="RNA-DIRECTED DNA POLYMERASE"/>
    <property type="match status" value="1"/>
</dbReference>
<dbReference type="Proteomes" id="UP000189701">
    <property type="component" value="Unplaced"/>
</dbReference>
<dbReference type="AlphaFoldDB" id="A0A1U7WR27"/>
<dbReference type="CDD" id="cd00303">
    <property type="entry name" value="retropepsin_like"/>
    <property type="match status" value="1"/>
</dbReference>
<dbReference type="RefSeq" id="XP_009779761.1">
    <property type="nucleotide sequence ID" value="XM_009781459.1"/>
</dbReference>
<name>A0A1U7WR27_NICSY</name>
<evidence type="ECO:0000256" key="1">
    <source>
        <dbReference type="SAM" id="MobiDB-lite"/>
    </source>
</evidence>
<feature type="compositionally biased region" description="Basic and acidic residues" evidence="1">
    <location>
        <begin position="118"/>
        <end position="154"/>
    </location>
</feature>
<organism evidence="2 3">
    <name type="scientific">Nicotiana sylvestris</name>
    <name type="common">Wood tobacco</name>
    <name type="synonym">South American tobacco</name>
    <dbReference type="NCBI Taxonomy" id="4096"/>
    <lineage>
        <taxon>Eukaryota</taxon>
        <taxon>Viridiplantae</taxon>
        <taxon>Streptophyta</taxon>
        <taxon>Embryophyta</taxon>
        <taxon>Tracheophyta</taxon>
        <taxon>Spermatophyta</taxon>
        <taxon>Magnoliopsida</taxon>
        <taxon>eudicotyledons</taxon>
        <taxon>Gunneridae</taxon>
        <taxon>Pentapetalae</taxon>
        <taxon>asterids</taxon>
        <taxon>lamiids</taxon>
        <taxon>Solanales</taxon>
        <taxon>Solanaceae</taxon>
        <taxon>Nicotianoideae</taxon>
        <taxon>Nicotianeae</taxon>
        <taxon>Nicotiana</taxon>
    </lineage>
</organism>
<evidence type="ECO:0000313" key="3">
    <source>
        <dbReference type="RefSeq" id="XP_009779761.1"/>
    </source>
</evidence>
<dbReference type="InterPro" id="IPR021109">
    <property type="entry name" value="Peptidase_aspartic_dom_sf"/>
</dbReference>
<gene>
    <name evidence="3" type="primary">LOC104228905</name>
</gene>
<dbReference type="PANTHER" id="PTHR33067">
    <property type="entry name" value="RNA-DIRECTED DNA POLYMERASE-RELATED"/>
    <property type="match status" value="1"/>
</dbReference>
<protein>
    <submittedName>
        <fullName evidence="3">Uncharacterized protein LOC104228905</fullName>
    </submittedName>
</protein>
<proteinExistence type="predicted"/>
<reference evidence="3" key="2">
    <citation type="submission" date="2025-08" db="UniProtKB">
        <authorList>
            <consortium name="RefSeq"/>
        </authorList>
    </citation>
    <scope>IDENTIFICATION</scope>
    <source>
        <tissue evidence="3">Leaf</tissue>
    </source>
</reference>
<sequence>MGLVDSLKANVDASAGGAFLSKTFIECKILLDKMAQNLGWMTRGTTLTPIVHFVAIDLNNSNAENIATLMTQMSLLTTKIDEMAIYGVEQAPIRNIAHRYKHQSKGVEPKLANGSESQEWKGFRQRAQVDKGKEKESEQLSEPVIEKASSKEKTQSNGQRLTPAPFPQRLAKQKKDDQYMKFMEMLRQIKLNIPLMDILREMTEYAKMMKDLMSRKFDFQDLSTVALTQTYNAVVTRPIAQKLSDPGSFTIPYTIGSYAFTKSLCDLGANINLMPLAIYTKLGIDRVRPTSMLLQQADLTVQRPTGILDDVLVQVGNFVFSADFVLLDCQVDAEIPIILGMPFLDIRRALIDCETKELNMRLNNEEIIFNVQQLMRRPREFANCLLVEAMDVILQEEDETLNIRDPLEAYLINLEEMDGEELVEWVMTLEVKGSEKGNHSLSPYA</sequence>